<dbReference type="OrthoDB" id="2619867at2"/>
<dbReference type="EMBL" id="FWXW01000001">
    <property type="protein sequence ID" value="SMC41034.1"/>
    <property type="molecule type" value="Genomic_DNA"/>
</dbReference>
<dbReference type="Proteomes" id="UP000192790">
    <property type="component" value="Unassembled WGS sequence"/>
</dbReference>
<evidence type="ECO:0000313" key="1">
    <source>
        <dbReference type="EMBL" id="SMC41034.1"/>
    </source>
</evidence>
<dbReference type="AlphaFoldDB" id="A0A1W1YY23"/>
<evidence type="ECO:0000313" key="2">
    <source>
        <dbReference type="Proteomes" id="UP000192790"/>
    </source>
</evidence>
<keyword evidence="2" id="KW-1185">Reference proteome</keyword>
<name>A0A1W1YY23_9FIRM</name>
<proteinExistence type="predicted"/>
<sequence length="611" mass="67881">MATIQADNKEYLCKIDKFFGLNEAADGDTGLKDGEADASRNWKITPEWNLQKRPGYKTVCTVDAGHPIRGSWTGYVAGVKRWVIACNGNIYSIDFSTFAKTLICTMTDAETFFFPFSEKLYMQNGHEYKYWDGTTSGDVSGYVPVTYALCNPSGGGTEIQGVNKLTGSKWQWFSSTADSTVYQLVETDIDSVDTVLVDDVEVTTGFTVNLTDGTVTFSTAPGTGANDVKIKYTKGTGDRSTILAQRFAEMYNGSTDTRIFLYGDGTNLAYYSGIEYETGLPSAEYFPDLNIQDVGDANTPITSMIRLFSKLMAFKSGGSAWMIDYDYLTLEGGTTTAGFYCAAIDKHIGNEPAGQVRLVNNYPFTVQGKAVYRWGLLYSSATQDERAAKLVSRRVAESLKDFDLASVITWDDNYNREYWIIDTSTQTALIYSYANETDAGGSYKNNLWYKYESIPATCFENIDGEVYMGTSDGLIIHFSRTYHGDNGQPIDCLWESGSMYFSDEHMRKFINLHYVTMKPESACRMYLSISTDNKSDFDEKLVSSGGGISTFLNADFAHWSFGTNRRPQVSRIRLKAKKFTHLKLIFSSNSATATATLLAYVLPVAYTGTAK</sequence>
<dbReference type="STRING" id="1122930.SAMN02745168_0766"/>
<protein>
    <submittedName>
        <fullName evidence="1">Uncharacterized protein</fullName>
    </submittedName>
</protein>
<accession>A0A1W1YY23</accession>
<dbReference type="RefSeq" id="WP_084233377.1">
    <property type="nucleotide sequence ID" value="NZ_FWXW01000001.1"/>
</dbReference>
<gene>
    <name evidence="1" type="ORF">SAMN02745168_0766</name>
</gene>
<organism evidence="1 2">
    <name type="scientific">Papillibacter cinnamivorans DSM 12816</name>
    <dbReference type="NCBI Taxonomy" id="1122930"/>
    <lineage>
        <taxon>Bacteria</taxon>
        <taxon>Bacillati</taxon>
        <taxon>Bacillota</taxon>
        <taxon>Clostridia</taxon>
        <taxon>Eubacteriales</taxon>
        <taxon>Oscillospiraceae</taxon>
        <taxon>Papillibacter</taxon>
    </lineage>
</organism>
<reference evidence="1 2" key="1">
    <citation type="submission" date="2017-04" db="EMBL/GenBank/DDBJ databases">
        <authorList>
            <person name="Afonso C.L."/>
            <person name="Miller P.J."/>
            <person name="Scott M.A."/>
            <person name="Spackman E."/>
            <person name="Goraichik I."/>
            <person name="Dimitrov K.M."/>
            <person name="Suarez D.L."/>
            <person name="Swayne D.E."/>
        </authorList>
    </citation>
    <scope>NUCLEOTIDE SEQUENCE [LARGE SCALE GENOMIC DNA]</scope>
    <source>
        <strain evidence="1 2">DSM 12816</strain>
    </source>
</reference>